<evidence type="ECO:0000313" key="4">
    <source>
        <dbReference type="EMBL" id="RAU22180.1"/>
    </source>
</evidence>
<reference evidence="4 5" key="1">
    <citation type="submission" date="2017-11" db="EMBL/GenBank/DDBJ databases">
        <title>Draft genome sequence of magnetotactic bacterium Magnetospirillum kuznetsovii LBB-42.</title>
        <authorList>
            <person name="Grouzdev D.S."/>
            <person name="Rysina M.S."/>
            <person name="Baslerov R.V."/>
            <person name="Koziaeva V."/>
        </authorList>
    </citation>
    <scope>NUCLEOTIDE SEQUENCE [LARGE SCALE GENOMIC DNA]</scope>
    <source>
        <strain evidence="4 5">LBB-42</strain>
    </source>
</reference>
<keyword evidence="1" id="KW-0067">ATP-binding</keyword>
<dbReference type="Pfam" id="PF00004">
    <property type="entry name" value="AAA"/>
    <property type="match status" value="1"/>
</dbReference>
<dbReference type="OrthoDB" id="9809379at2"/>
<evidence type="ECO:0000259" key="3">
    <source>
        <dbReference type="SMART" id="SM00382"/>
    </source>
</evidence>
<feature type="domain" description="AAA+ ATPase" evidence="3">
    <location>
        <begin position="275"/>
        <end position="414"/>
    </location>
</feature>
<comment type="similarity">
    <text evidence="1">Belongs to the AAA ATPase family.</text>
</comment>
<keyword evidence="4" id="KW-0378">Hydrolase</keyword>
<dbReference type="InterPro" id="IPR003959">
    <property type="entry name" value="ATPase_AAA_core"/>
</dbReference>
<dbReference type="PANTHER" id="PTHR23076">
    <property type="entry name" value="METALLOPROTEASE M41 FTSH"/>
    <property type="match status" value="1"/>
</dbReference>
<name>A0A364NYU5_9PROT</name>
<dbReference type="InterPro" id="IPR003593">
    <property type="entry name" value="AAA+_ATPase"/>
</dbReference>
<accession>A0A364NYU5</accession>
<evidence type="ECO:0000256" key="2">
    <source>
        <dbReference type="SAM" id="MobiDB-lite"/>
    </source>
</evidence>
<dbReference type="CDD" id="cd19481">
    <property type="entry name" value="RecA-like_protease"/>
    <property type="match status" value="1"/>
</dbReference>
<feature type="region of interest" description="Disordered" evidence="2">
    <location>
        <begin position="1"/>
        <end position="38"/>
    </location>
</feature>
<dbReference type="GO" id="GO:0005524">
    <property type="term" value="F:ATP binding"/>
    <property type="evidence" value="ECO:0007669"/>
    <property type="project" value="UniProtKB-KW"/>
</dbReference>
<dbReference type="InterPro" id="IPR000642">
    <property type="entry name" value="Peptidase_M41"/>
</dbReference>
<dbReference type="GO" id="GO:0005886">
    <property type="term" value="C:plasma membrane"/>
    <property type="evidence" value="ECO:0007669"/>
    <property type="project" value="TreeGrafter"/>
</dbReference>
<keyword evidence="4" id="KW-0645">Protease</keyword>
<feature type="compositionally biased region" description="Basic residues" evidence="2">
    <location>
        <begin position="1"/>
        <end position="13"/>
    </location>
</feature>
<dbReference type="EMBL" id="PGTO01000005">
    <property type="protein sequence ID" value="RAU22180.1"/>
    <property type="molecule type" value="Genomic_DNA"/>
</dbReference>
<evidence type="ECO:0000313" key="5">
    <source>
        <dbReference type="Proteomes" id="UP000251075"/>
    </source>
</evidence>
<dbReference type="GO" id="GO:0016887">
    <property type="term" value="F:ATP hydrolysis activity"/>
    <property type="evidence" value="ECO:0007669"/>
    <property type="project" value="InterPro"/>
</dbReference>
<dbReference type="SUPFAM" id="SSF140990">
    <property type="entry name" value="FtsH protease domain-like"/>
    <property type="match status" value="1"/>
</dbReference>
<dbReference type="GO" id="GO:0004222">
    <property type="term" value="F:metalloendopeptidase activity"/>
    <property type="evidence" value="ECO:0007669"/>
    <property type="project" value="InterPro"/>
</dbReference>
<dbReference type="SMART" id="SM00382">
    <property type="entry name" value="AAA"/>
    <property type="match status" value="1"/>
</dbReference>
<keyword evidence="1" id="KW-0547">Nucleotide-binding</keyword>
<evidence type="ECO:0000256" key="1">
    <source>
        <dbReference type="RuleBase" id="RU003651"/>
    </source>
</evidence>
<dbReference type="RefSeq" id="WP_112143735.1">
    <property type="nucleotide sequence ID" value="NZ_PGTO01000005.1"/>
</dbReference>
<protein>
    <submittedName>
        <fullName evidence="4">ATP-dependent Zn protease</fullName>
    </submittedName>
</protein>
<dbReference type="InterPro" id="IPR003960">
    <property type="entry name" value="ATPase_AAA_CS"/>
</dbReference>
<proteinExistence type="inferred from homology"/>
<gene>
    <name evidence="4" type="ORF">CU669_08560</name>
</gene>
<organism evidence="4 5">
    <name type="scientific">Paramagnetospirillum kuznetsovii</name>
    <dbReference type="NCBI Taxonomy" id="2053833"/>
    <lineage>
        <taxon>Bacteria</taxon>
        <taxon>Pseudomonadati</taxon>
        <taxon>Pseudomonadota</taxon>
        <taxon>Alphaproteobacteria</taxon>
        <taxon>Rhodospirillales</taxon>
        <taxon>Magnetospirillaceae</taxon>
        <taxon>Paramagnetospirillum</taxon>
    </lineage>
</organism>
<dbReference type="Proteomes" id="UP000251075">
    <property type="component" value="Unassembled WGS sequence"/>
</dbReference>
<dbReference type="GO" id="GO:0006508">
    <property type="term" value="P:proteolysis"/>
    <property type="evidence" value="ECO:0007669"/>
    <property type="project" value="UniProtKB-KW"/>
</dbReference>
<dbReference type="GO" id="GO:0030163">
    <property type="term" value="P:protein catabolic process"/>
    <property type="evidence" value="ECO:0007669"/>
    <property type="project" value="TreeGrafter"/>
</dbReference>
<dbReference type="PANTHER" id="PTHR23076:SF97">
    <property type="entry name" value="ATP-DEPENDENT ZINC METALLOPROTEASE YME1L1"/>
    <property type="match status" value="1"/>
</dbReference>
<dbReference type="InterPro" id="IPR037219">
    <property type="entry name" value="Peptidase_M41-like"/>
</dbReference>
<dbReference type="Pfam" id="PF01434">
    <property type="entry name" value="Peptidase_M41"/>
    <property type="match status" value="1"/>
</dbReference>
<dbReference type="Gene3D" id="3.40.50.300">
    <property type="entry name" value="P-loop containing nucleotide triphosphate hydrolases"/>
    <property type="match status" value="1"/>
</dbReference>
<dbReference type="Gene3D" id="1.20.58.760">
    <property type="entry name" value="Peptidase M41"/>
    <property type="match status" value="1"/>
</dbReference>
<dbReference type="SUPFAM" id="SSF52540">
    <property type="entry name" value="P-loop containing nucleoside triphosphate hydrolases"/>
    <property type="match status" value="1"/>
</dbReference>
<dbReference type="InterPro" id="IPR027417">
    <property type="entry name" value="P-loop_NTPase"/>
</dbReference>
<dbReference type="PROSITE" id="PS00674">
    <property type="entry name" value="AAA"/>
    <property type="match status" value="1"/>
</dbReference>
<dbReference type="AlphaFoldDB" id="A0A364NYU5"/>
<comment type="caution">
    <text evidence="4">The sequence shown here is derived from an EMBL/GenBank/DDBJ whole genome shotgun (WGS) entry which is preliminary data.</text>
</comment>
<dbReference type="GO" id="GO:0004176">
    <property type="term" value="F:ATP-dependent peptidase activity"/>
    <property type="evidence" value="ECO:0007669"/>
    <property type="project" value="InterPro"/>
</dbReference>
<keyword evidence="5" id="KW-1185">Reference proteome</keyword>
<sequence length="675" mass="72012">MKKLRPSAKKIEKRHPGDNNESFSLSDFPPEEEQQLPRDPGDVAARHMLDAALAAAPDVVDLARRNGVAIVVTVRAPWASLVAKAWADRFYDSQQMVNGDTATAAHIGRYTFPSAPRVAFIRDGETAAPRRDEASAVIATTLVFGGTVVGFAEVPAEHLPAALLESVDGKINVPPLDGNLLGTIITDITLTKPYQAIPNAIAGRIGPTDLRLVARPDQNADGMIHRLITMIDGRQKLPALTLDSMGGMVEAVAWGKALAKDLADYRDGKLDWSDVDRGVLLSGTPGTGKTTFARALAGTCGVPLVASSLGEWQSAGHLGDLLKAMRKTFTQARAMSPSILLVDEIDGFGSRTQFKSDYKDYSIQVVNAFLELLDGASARDGVVVVGATNNPDRIDPAITRAGRLDRHIQIGLPDQTALLQIFRHHLGSDLSNDDLAPAAMLALGGSGADVAKWIRGARRRGRQDRRPMHLDDLMAEIRGSAQTVSAEICRCCAVHEAGHALAIALHRPDAVKHVSIRQTGSTGGGVLSHRPEMELATSADIDQLLITTLAGRAAEELVLGQVSSGSGGGPDSDLARATMLATTAITALGLGGQSVPIWSGIPTPDSLDLLLIRRPDISLQVEDRIRRAYAAAMDRLTTNRTTLDLIVERLLEIETMSGEELAAIISMPFQRQGSA</sequence>